<protein>
    <submittedName>
        <fullName evidence="2">Uncharacterized protein</fullName>
    </submittedName>
</protein>
<reference evidence="2" key="1">
    <citation type="submission" date="2020-11" db="EMBL/GenBank/DDBJ databases">
        <authorList>
            <person name="Tran Van P."/>
        </authorList>
    </citation>
    <scope>NUCLEOTIDE SEQUENCE</scope>
</reference>
<proteinExistence type="predicted"/>
<organism evidence="2">
    <name type="scientific">Timema poppense</name>
    <name type="common">Walking stick</name>
    <dbReference type="NCBI Taxonomy" id="170557"/>
    <lineage>
        <taxon>Eukaryota</taxon>
        <taxon>Metazoa</taxon>
        <taxon>Ecdysozoa</taxon>
        <taxon>Arthropoda</taxon>
        <taxon>Hexapoda</taxon>
        <taxon>Insecta</taxon>
        <taxon>Pterygota</taxon>
        <taxon>Neoptera</taxon>
        <taxon>Polyneoptera</taxon>
        <taxon>Phasmatodea</taxon>
        <taxon>Timematodea</taxon>
        <taxon>Timematoidea</taxon>
        <taxon>Timematidae</taxon>
        <taxon>Timema</taxon>
    </lineage>
</organism>
<feature type="region of interest" description="Disordered" evidence="1">
    <location>
        <begin position="106"/>
        <end position="125"/>
    </location>
</feature>
<dbReference type="AlphaFoldDB" id="A0A7R9DRQ2"/>
<gene>
    <name evidence="2" type="ORF">TPSB3V08_LOCUS12565</name>
</gene>
<sequence length="178" mass="20430">MDVEESMQGQGSVDKVSDDVVFESYAQFVAYPVGERRDWISMYVCYCSYPENANDTVSVSFRRQVEATEWVPWVPVKGKPGRGMNKKNILRDARRKGKKKRVSAYLHEPAGNQGGTSQDSNPDLLSDETNQMIRARCQIFQVFENQSSVNDPYNAIRLHGQWQTDRQTDRQTWGQITL</sequence>
<feature type="compositionally biased region" description="Polar residues" evidence="1">
    <location>
        <begin position="115"/>
        <end position="125"/>
    </location>
</feature>
<evidence type="ECO:0000313" key="2">
    <source>
        <dbReference type="EMBL" id="CAD7418728.1"/>
    </source>
</evidence>
<evidence type="ECO:0000256" key="1">
    <source>
        <dbReference type="SAM" id="MobiDB-lite"/>
    </source>
</evidence>
<accession>A0A7R9DRQ2</accession>
<dbReference type="EMBL" id="OD018209">
    <property type="protein sequence ID" value="CAD7418728.1"/>
    <property type="molecule type" value="Genomic_DNA"/>
</dbReference>
<name>A0A7R9DRQ2_TIMPO</name>